<proteinExistence type="predicted"/>
<dbReference type="Proteomes" id="UP000198324">
    <property type="component" value="Unassembled WGS sequence"/>
</dbReference>
<dbReference type="AlphaFoldDB" id="A0A238YA57"/>
<evidence type="ECO:0008006" key="3">
    <source>
        <dbReference type="Google" id="ProtNLM"/>
    </source>
</evidence>
<gene>
    <name evidence="1" type="ORF">SAMN04488503_0799</name>
</gene>
<dbReference type="PANTHER" id="PTHR34374:SF1">
    <property type="entry name" value="LARGE RIBOSOMAL RNA SUBUNIT ACCUMULATION PROTEIN YCED HOMOLOG 1, CHLOROPLASTIC"/>
    <property type="match status" value="1"/>
</dbReference>
<name>A0A238YA57_9BACT</name>
<dbReference type="Pfam" id="PF02620">
    <property type="entry name" value="YceD"/>
    <property type="match status" value="1"/>
</dbReference>
<dbReference type="PANTHER" id="PTHR34374">
    <property type="entry name" value="LARGE RIBOSOMAL RNA SUBUNIT ACCUMULATION PROTEIN YCED HOMOLOG 1, CHLOROPLASTIC"/>
    <property type="match status" value="1"/>
</dbReference>
<organism evidence="1 2">
    <name type="scientific">Humidesulfovibrio mexicanus</name>
    <dbReference type="NCBI Taxonomy" id="147047"/>
    <lineage>
        <taxon>Bacteria</taxon>
        <taxon>Pseudomonadati</taxon>
        <taxon>Thermodesulfobacteriota</taxon>
        <taxon>Desulfovibrionia</taxon>
        <taxon>Desulfovibrionales</taxon>
        <taxon>Desulfovibrionaceae</taxon>
        <taxon>Humidesulfovibrio</taxon>
    </lineage>
</organism>
<dbReference type="RefSeq" id="WP_089271913.1">
    <property type="nucleotide sequence ID" value="NZ_FZOC01000001.1"/>
</dbReference>
<protein>
    <recommendedName>
        <fullName evidence="3">DUF177 domain-containing protein</fullName>
    </recommendedName>
</protein>
<dbReference type="EMBL" id="FZOC01000001">
    <property type="protein sequence ID" value="SNR67698.1"/>
    <property type="molecule type" value="Genomic_DNA"/>
</dbReference>
<reference evidence="1 2" key="1">
    <citation type="submission" date="2017-06" db="EMBL/GenBank/DDBJ databases">
        <authorList>
            <person name="Kim H.J."/>
            <person name="Triplett B.A."/>
        </authorList>
    </citation>
    <scope>NUCLEOTIDE SEQUENCE [LARGE SCALE GENOMIC DNA]</scope>
    <source>
        <strain evidence="1 2">DSM 13116</strain>
    </source>
</reference>
<sequence>MSELWIPLGDIPAEGREFHFTDQSLWTGPMKELRVPGAVRRPFEADMRIVPQDDGFLVTGGFSGSLIVPCGRCAEDFELALGGDFESFEAPDADEGLEGEGRLRMNAGQPEFDAGGYLWEQFILALPETPVCAEDCKGLCPTCGVNRNQTTCACSRDDGDPRLAVLRNLKLS</sequence>
<dbReference type="OrthoDB" id="9790372at2"/>
<evidence type="ECO:0000313" key="1">
    <source>
        <dbReference type="EMBL" id="SNR67698.1"/>
    </source>
</evidence>
<dbReference type="InterPro" id="IPR003772">
    <property type="entry name" value="YceD"/>
</dbReference>
<accession>A0A238YA57</accession>
<keyword evidence="2" id="KW-1185">Reference proteome</keyword>
<evidence type="ECO:0000313" key="2">
    <source>
        <dbReference type="Proteomes" id="UP000198324"/>
    </source>
</evidence>